<reference evidence="3 4" key="1">
    <citation type="submission" date="2024-04" db="EMBL/GenBank/DDBJ databases">
        <title>Tritrichomonas musculus Genome.</title>
        <authorList>
            <person name="Alves-Ferreira E."/>
            <person name="Grigg M."/>
            <person name="Lorenzi H."/>
            <person name="Galac M."/>
        </authorList>
    </citation>
    <scope>NUCLEOTIDE SEQUENCE [LARGE SCALE GENOMIC DNA]</scope>
    <source>
        <strain evidence="3 4">EAF2021</strain>
    </source>
</reference>
<dbReference type="CDD" id="cd00195">
    <property type="entry name" value="UBCc_UEV"/>
    <property type="match status" value="1"/>
</dbReference>
<accession>A0ABR2K3T8</accession>
<dbReference type="InterPro" id="IPR016135">
    <property type="entry name" value="UBQ-conjugating_enzyme/RWD"/>
</dbReference>
<feature type="domain" description="UBC core" evidence="1">
    <location>
        <begin position="780"/>
        <end position="928"/>
    </location>
</feature>
<organism evidence="3 4">
    <name type="scientific">Tritrichomonas musculus</name>
    <dbReference type="NCBI Taxonomy" id="1915356"/>
    <lineage>
        <taxon>Eukaryota</taxon>
        <taxon>Metamonada</taxon>
        <taxon>Parabasalia</taxon>
        <taxon>Tritrichomonadida</taxon>
        <taxon>Tritrichomonadidae</taxon>
        <taxon>Tritrichomonas</taxon>
    </lineage>
</organism>
<proteinExistence type="predicted"/>
<dbReference type="InterPro" id="IPR002035">
    <property type="entry name" value="VWF_A"/>
</dbReference>
<dbReference type="SMART" id="SM00212">
    <property type="entry name" value="UBCc"/>
    <property type="match status" value="1"/>
</dbReference>
<dbReference type="InterPro" id="IPR050113">
    <property type="entry name" value="Ub_conjugating_enzyme"/>
</dbReference>
<dbReference type="Gene3D" id="3.40.50.410">
    <property type="entry name" value="von Willebrand factor, type A domain"/>
    <property type="match status" value="1"/>
</dbReference>
<gene>
    <name evidence="3" type="ORF">M9Y10_041241</name>
</gene>
<dbReference type="Pfam" id="PF13519">
    <property type="entry name" value="VWA_2"/>
    <property type="match status" value="1"/>
</dbReference>
<dbReference type="Gene3D" id="3.10.110.10">
    <property type="entry name" value="Ubiquitin Conjugating Enzyme"/>
    <property type="match status" value="1"/>
</dbReference>
<dbReference type="PROSITE" id="PS50234">
    <property type="entry name" value="VWFA"/>
    <property type="match status" value="1"/>
</dbReference>
<evidence type="ECO:0000313" key="3">
    <source>
        <dbReference type="EMBL" id="KAK8885787.1"/>
    </source>
</evidence>
<dbReference type="InterPro" id="IPR000608">
    <property type="entry name" value="UBC"/>
</dbReference>
<dbReference type="CDD" id="cd00198">
    <property type="entry name" value="vWFA"/>
    <property type="match status" value="1"/>
</dbReference>
<feature type="domain" description="VWFA" evidence="2">
    <location>
        <begin position="505"/>
        <end position="715"/>
    </location>
</feature>
<dbReference type="SUPFAM" id="SSF53300">
    <property type="entry name" value="vWA-like"/>
    <property type="match status" value="1"/>
</dbReference>
<evidence type="ECO:0000259" key="1">
    <source>
        <dbReference type="PROSITE" id="PS50127"/>
    </source>
</evidence>
<dbReference type="InterPro" id="IPR036465">
    <property type="entry name" value="vWFA_dom_sf"/>
</dbReference>
<dbReference type="SUPFAM" id="SSF54495">
    <property type="entry name" value="UBC-like"/>
    <property type="match status" value="1"/>
</dbReference>
<evidence type="ECO:0008006" key="5">
    <source>
        <dbReference type="Google" id="ProtNLM"/>
    </source>
</evidence>
<comment type="caution">
    <text evidence="3">The sequence shown here is derived from an EMBL/GenBank/DDBJ whole genome shotgun (WGS) entry which is preliminary data.</text>
</comment>
<dbReference type="PANTHER" id="PTHR24067">
    <property type="entry name" value="UBIQUITIN-CONJUGATING ENZYME E2"/>
    <property type="match status" value="1"/>
</dbReference>
<keyword evidence="4" id="KW-1185">Reference proteome</keyword>
<name>A0ABR2K3T8_9EUKA</name>
<protein>
    <recommendedName>
        <fullName evidence="5">Ubiquitin-conjugating enzyme family protein</fullName>
    </recommendedName>
</protein>
<dbReference type="Pfam" id="PF00179">
    <property type="entry name" value="UQ_con"/>
    <property type="match status" value="1"/>
</dbReference>
<dbReference type="PROSITE" id="PS50127">
    <property type="entry name" value="UBC_2"/>
    <property type="match status" value="1"/>
</dbReference>
<dbReference type="EMBL" id="JAPFFF010000007">
    <property type="protein sequence ID" value="KAK8885787.1"/>
    <property type="molecule type" value="Genomic_DNA"/>
</dbReference>
<evidence type="ECO:0000259" key="2">
    <source>
        <dbReference type="PROSITE" id="PS50234"/>
    </source>
</evidence>
<dbReference type="Proteomes" id="UP001470230">
    <property type="component" value="Unassembled WGS sequence"/>
</dbReference>
<evidence type="ECO:0000313" key="4">
    <source>
        <dbReference type="Proteomes" id="UP001470230"/>
    </source>
</evidence>
<sequence length="982" mass="112087">MSTRITYAVTPESTSILKIQKDETVGDILKRIQEKQKDGNLKYMFLEGCLINDNDILWNYHDPSQIYIVTRTSTLPKEFETFFTDETASDTKPKKSKVIDDSDVIPFDIPTPEVVKPSNKAKKFRVYTTLTLDSMIKGSLVDGIEETTNAENAKNIVLEFIKNEPKFNDFIENKDDLEVSLFLPGGVHFRSGTFEDWLDTCDCSRYMLYAVVTRKLGDLANQTFKQLCDCSSREMKLLLSPLCNSTKEGYTQIAALLGFFYYGGTLESTQHILRCLATITGFAPMINSLYTIMVKKKINGTLITSITAALQTFISQKVIGSNMKSAFSYTISFMSYISNFKFVNLPIPNLYEYEYKNEEDKALDVIQTYLKNRGHLHYTILWDKDLLVEKEKAFKVSKQPNPIPIEELNESLTLETSLKPVSPMTIPYLHTVSFVRTEKDKADSTTKVGLFIRKIPGRERIVEFINPEKGGDAQEIDYDDLAREIGDRSIDENIKSKGDTSLQQIIFVCLDTSTSMRNQLDGRPRRRGTKEPSRMALSVKLLELLMKRIYDFKIPTARGLIVFGEKLEIKSQLSVAEKDFIESVKGISPYGDSPIWDALNLAADEIIKYNPSVDGEKKHPKAQGRIILISDAEPTKSEAATKYSISQKLVDNNIILDVIMISTDVVYLDAVIASIITGGLSFQPKSEKEGIDIFENEGFLDVNSRIGFYATKDKVDENLFAKIEEDKRKTFKKEYIQHMYTDLKSIKNKYIKTAEIKAELSSAEYTLCYRKDERHQPSSICDRHILQQLRYIRDHPNEDIVVFTFHTNLEKWRVYIKGPDGTPYKNAWWHLYVKFPKNYPNSPPKFRFISIPYHPNVSSAGKVLCSQISDGYKPHMKIANMLVNIQNLFKTPDENYCLRKSLLDEKNSPDTAGDFTRKASNNTKAYGREDYHDFIEGIKVNDKVPGNYIIEDEDEHNDLFVTNHGDITGPQKLIGDDDDLLD</sequence>